<dbReference type="EMBL" id="JAHIBW010000014">
    <property type="protein sequence ID" value="KAG7304777.1"/>
    <property type="molecule type" value="Genomic_DNA"/>
</dbReference>
<dbReference type="InterPro" id="IPR044898">
    <property type="entry name" value="CDI_dom_sf"/>
</dbReference>
<proteinExistence type="inferred from homology"/>
<evidence type="ECO:0000256" key="1">
    <source>
        <dbReference type="ARBA" id="ARBA00006726"/>
    </source>
</evidence>
<keyword evidence="2" id="KW-0649">Protein kinase inhibitor</keyword>
<evidence type="ECO:0000256" key="2">
    <source>
        <dbReference type="ARBA" id="ARBA00023013"/>
    </source>
</evidence>
<name>A0ABQ7QHS6_PLUXY</name>
<dbReference type="InterPro" id="IPR003175">
    <property type="entry name" value="CDI_dom"/>
</dbReference>
<comment type="similarity">
    <text evidence="1">Belongs to the CDI family.</text>
</comment>
<protein>
    <recommendedName>
        <fullName evidence="4">Cyclin-dependent kinase inhibitor domain-containing protein</fullName>
    </recommendedName>
</protein>
<evidence type="ECO:0000313" key="6">
    <source>
        <dbReference type="Proteomes" id="UP000823941"/>
    </source>
</evidence>
<keyword evidence="6" id="KW-1185">Reference proteome</keyword>
<sequence length="146" mass="17286">IHHPPAMDRPRNPRVRRRLFDAAEEGADDNTVNMIREMIFDTQKQLMEKWNFDPINERPLIEDGPIRWSKGGEDDRYCWIGRVNKGVPEETKDNAEEVDMKTMKDLNEVTPKAVKEDEDAMLKLRKRRKDEEKSCSDKVKRRISFD</sequence>
<dbReference type="Pfam" id="PF02234">
    <property type="entry name" value="CDI"/>
    <property type="match status" value="1"/>
</dbReference>
<evidence type="ECO:0000313" key="5">
    <source>
        <dbReference type="EMBL" id="KAG7304777.1"/>
    </source>
</evidence>
<organism evidence="5 6">
    <name type="scientific">Plutella xylostella</name>
    <name type="common">Diamondback moth</name>
    <name type="synonym">Plutella maculipennis</name>
    <dbReference type="NCBI Taxonomy" id="51655"/>
    <lineage>
        <taxon>Eukaryota</taxon>
        <taxon>Metazoa</taxon>
        <taxon>Ecdysozoa</taxon>
        <taxon>Arthropoda</taxon>
        <taxon>Hexapoda</taxon>
        <taxon>Insecta</taxon>
        <taxon>Pterygota</taxon>
        <taxon>Neoptera</taxon>
        <taxon>Endopterygota</taxon>
        <taxon>Lepidoptera</taxon>
        <taxon>Glossata</taxon>
        <taxon>Ditrysia</taxon>
        <taxon>Yponomeutoidea</taxon>
        <taxon>Plutellidae</taxon>
        <taxon>Plutella</taxon>
    </lineage>
</organism>
<feature type="domain" description="Cyclin-dependent kinase inhibitor" evidence="4">
    <location>
        <begin position="41"/>
        <end position="69"/>
    </location>
</feature>
<dbReference type="Gene3D" id="4.10.365.10">
    <property type="entry name" value="p27"/>
    <property type="match status" value="1"/>
</dbReference>
<dbReference type="Proteomes" id="UP000823941">
    <property type="component" value="Chromosome 14"/>
</dbReference>
<feature type="non-terminal residue" evidence="5">
    <location>
        <position position="1"/>
    </location>
</feature>
<feature type="compositionally biased region" description="Basic and acidic residues" evidence="3">
    <location>
        <begin position="129"/>
        <end position="146"/>
    </location>
</feature>
<accession>A0ABQ7QHS6</accession>
<evidence type="ECO:0000256" key="3">
    <source>
        <dbReference type="SAM" id="MobiDB-lite"/>
    </source>
</evidence>
<gene>
    <name evidence="5" type="ORF">JYU34_010140</name>
</gene>
<comment type="caution">
    <text evidence="5">The sequence shown here is derived from an EMBL/GenBank/DDBJ whole genome shotgun (WGS) entry which is preliminary data.</text>
</comment>
<evidence type="ECO:0000259" key="4">
    <source>
        <dbReference type="Pfam" id="PF02234"/>
    </source>
</evidence>
<feature type="region of interest" description="Disordered" evidence="3">
    <location>
        <begin position="126"/>
        <end position="146"/>
    </location>
</feature>
<reference evidence="5 6" key="1">
    <citation type="submission" date="2021-06" db="EMBL/GenBank/DDBJ databases">
        <title>A haploid diamondback moth (Plutella xylostella L.) genome assembly resolves 31 chromosomes and identifies a diamide resistance mutation.</title>
        <authorList>
            <person name="Ward C.M."/>
            <person name="Perry K.D."/>
            <person name="Baker G."/>
            <person name="Powis K."/>
            <person name="Heckel D.G."/>
            <person name="Baxter S.W."/>
        </authorList>
    </citation>
    <scope>NUCLEOTIDE SEQUENCE [LARGE SCALE GENOMIC DNA]</scope>
    <source>
        <strain evidence="5 6">LV</strain>
        <tissue evidence="5">Single pupa</tissue>
    </source>
</reference>